<protein>
    <recommendedName>
        <fullName evidence="4">Outer membrane protein beta-barrel domain-containing protein</fullName>
    </recommendedName>
</protein>
<feature type="chain" id="PRO_5001925021" description="Outer membrane protein beta-barrel domain-containing protein" evidence="1">
    <location>
        <begin position="21"/>
        <end position="186"/>
    </location>
</feature>
<sequence>MNVRLIIASLLFSTALTANAQTENTRSKSIYLELLGPSNGVGVNFDSRFNKDTAWGYRVGFGFGYYRSNSFFGANESSRAYTIPLGVNYLVGKNKHQLEVGVGVNVGLYNDHYTIARLEIMSDIKFDHKKENNFGAFGFATLGYRYTARKGFQFRIGVTPAYVWGSNRETKNKFVLAPYISFGKAF</sequence>
<gene>
    <name evidence="2" type="ORF">HMPREF0654_03850</name>
</gene>
<evidence type="ECO:0000313" key="3">
    <source>
        <dbReference type="Proteomes" id="UP000029538"/>
    </source>
</evidence>
<evidence type="ECO:0000313" key="2">
    <source>
        <dbReference type="EMBL" id="KGF49781.1"/>
    </source>
</evidence>
<evidence type="ECO:0008006" key="4">
    <source>
        <dbReference type="Google" id="ProtNLM"/>
    </source>
</evidence>
<dbReference type="AlphaFoldDB" id="A0A096ASV6"/>
<organism evidence="2 3">
    <name type="scientific">Prevotella disiens DNF00882</name>
    <dbReference type="NCBI Taxonomy" id="1401075"/>
    <lineage>
        <taxon>Bacteria</taxon>
        <taxon>Pseudomonadati</taxon>
        <taxon>Bacteroidota</taxon>
        <taxon>Bacteroidia</taxon>
        <taxon>Bacteroidales</taxon>
        <taxon>Prevotellaceae</taxon>
        <taxon>Prevotella</taxon>
    </lineage>
</organism>
<dbReference type="RefSeq" id="WP_036882695.1">
    <property type="nucleotide sequence ID" value="NZ_JRNR01000025.1"/>
</dbReference>
<keyword evidence="1" id="KW-0732">Signal</keyword>
<comment type="caution">
    <text evidence="2">The sequence shown here is derived from an EMBL/GenBank/DDBJ whole genome shotgun (WGS) entry which is preliminary data.</text>
</comment>
<evidence type="ECO:0000256" key="1">
    <source>
        <dbReference type="SAM" id="SignalP"/>
    </source>
</evidence>
<accession>A0A096ASV6</accession>
<name>A0A096ASV6_9BACT</name>
<proteinExistence type="predicted"/>
<feature type="signal peptide" evidence="1">
    <location>
        <begin position="1"/>
        <end position="20"/>
    </location>
</feature>
<dbReference type="Proteomes" id="UP000029538">
    <property type="component" value="Unassembled WGS sequence"/>
</dbReference>
<reference evidence="2 3" key="1">
    <citation type="submission" date="2014-07" db="EMBL/GenBank/DDBJ databases">
        <authorList>
            <person name="McCorrison J."/>
            <person name="Sanka R."/>
            <person name="Torralba M."/>
            <person name="Gillis M."/>
            <person name="Haft D.H."/>
            <person name="Methe B."/>
            <person name="Sutton G."/>
            <person name="Nelson K.E."/>
        </authorList>
    </citation>
    <scope>NUCLEOTIDE SEQUENCE [LARGE SCALE GENOMIC DNA]</scope>
    <source>
        <strain evidence="2 3">DNF00882</strain>
    </source>
</reference>
<dbReference type="EMBL" id="JRNR01000025">
    <property type="protein sequence ID" value="KGF49781.1"/>
    <property type="molecule type" value="Genomic_DNA"/>
</dbReference>